<accession>A0A1X0A8D2</accession>
<dbReference type="EMBL" id="MVHF01000050">
    <property type="protein sequence ID" value="ORA26320.1"/>
    <property type="molecule type" value="Genomic_DNA"/>
</dbReference>
<sequence length="337" mass="37430">MSDTVHWDRVARGLERDQYRMIWRPYGLPEITDPEHSLFHDGEIQPAWDIPQKIVVQSAITGAFFTRHANPNQPQTTAEILEAARQCVHAGASAIHLHVRDDRGYNTLSVERFEDVVLPLREEFPGLSIDGCYVCALAGEWEQMKIALDRKILDAVPINTAAVYNGDALFAKPAPMILEKTRLVLEAGAAPIIAVYADADVDNAKRYLFASGLLKAGQIWCILPALPGCSPMNNPLQMIDGLQRVTRAIRDVDPEAKMLVCSAGRASSYLVTMAAMMGLHIRVGMEDTVWRWPHRQEKIESNLQAFETARDVVTLLGRDVATPAEYREIMGLACVTA</sequence>
<dbReference type="GO" id="GO:0046872">
    <property type="term" value="F:metal ion binding"/>
    <property type="evidence" value="ECO:0007669"/>
    <property type="project" value="UniProtKB-KW"/>
</dbReference>
<evidence type="ECO:0000313" key="5">
    <source>
        <dbReference type="EMBL" id="ORA26320.1"/>
    </source>
</evidence>
<comment type="caution">
    <text evidence="5">The sequence shown here is derived from an EMBL/GenBank/DDBJ whole genome shotgun (WGS) entry which is preliminary data.</text>
</comment>
<dbReference type="PANTHER" id="PTHR37418:SF2">
    <property type="entry name" value="3-KETO-5-AMINOHEXANOATE CLEAVAGE ENZYME"/>
    <property type="match status" value="1"/>
</dbReference>
<evidence type="ECO:0000256" key="1">
    <source>
        <dbReference type="ARBA" id="ARBA00001947"/>
    </source>
</evidence>
<dbReference type="InterPro" id="IPR013785">
    <property type="entry name" value="Aldolase_TIM"/>
</dbReference>
<organism evidence="5 6">
    <name type="scientific">Mycobacterium aquaticum</name>
    <dbReference type="NCBI Taxonomy" id="1927124"/>
    <lineage>
        <taxon>Bacteria</taxon>
        <taxon>Bacillati</taxon>
        <taxon>Actinomycetota</taxon>
        <taxon>Actinomycetes</taxon>
        <taxon>Mycobacteriales</taxon>
        <taxon>Mycobacteriaceae</taxon>
        <taxon>Mycobacterium</taxon>
    </lineage>
</organism>
<gene>
    <name evidence="5" type="ORF">BST13_32090</name>
</gene>
<dbReference type="Pfam" id="PF05853">
    <property type="entry name" value="BKACE"/>
    <property type="match status" value="1"/>
</dbReference>
<dbReference type="InterPro" id="IPR008567">
    <property type="entry name" value="BKACE"/>
</dbReference>
<evidence type="ECO:0000256" key="4">
    <source>
        <dbReference type="ARBA" id="ARBA00022833"/>
    </source>
</evidence>
<evidence type="ECO:0000256" key="3">
    <source>
        <dbReference type="ARBA" id="ARBA00022723"/>
    </source>
</evidence>
<keyword evidence="6" id="KW-1185">Reference proteome</keyword>
<dbReference type="GO" id="GO:0043720">
    <property type="term" value="F:3-keto-5-aminohexanoate cleavage activity"/>
    <property type="evidence" value="ECO:0007669"/>
    <property type="project" value="InterPro"/>
</dbReference>
<dbReference type="RefSeq" id="WP_083169382.1">
    <property type="nucleotide sequence ID" value="NZ_MVHF01000050.1"/>
</dbReference>
<keyword evidence="4" id="KW-0862">Zinc</keyword>
<name>A0A1X0A8D2_9MYCO</name>
<dbReference type="PANTHER" id="PTHR37418">
    <property type="entry name" value="3-KETO-5-AMINOHEXANOATE CLEAVAGE ENZYME-RELATED"/>
    <property type="match status" value="1"/>
</dbReference>
<dbReference type="AlphaFoldDB" id="A0A1X0A8D2"/>
<keyword evidence="2" id="KW-0808">Transferase</keyword>
<dbReference type="Proteomes" id="UP000192448">
    <property type="component" value="Unassembled WGS sequence"/>
</dbReference>
<dbReference type="STRING" id="1927124.BST13_32090"/>
<evidence type="ECO:0000313" key="6">
    <source>
        <dbReference type="Proteomes" id="UP000192448"/>
    </source>
</evidence>
<keyword evidence="3" id="KW-0479">Metal-binding</keyword>
<proteinExistence type="predicted"/>
<comment type="cofactor">
    <cofactor evidence="1">
        <name>Zn(2+)</name>
        <dbReference type="ChEBI" id="CHEBI:29105"/>
    </cofactor>
</comment>
<evidence type="ECO:0000256" key="2">
    <source>
        <dbReference type="ARBA" id="ARBA00022679"/>
    </source>
</evidence>
<dbReference type="OrthoDB" id="9063716at2"/>
<reference evidence="5 6" key="1">
    <citation type="submission" date="2017-02" db="EMBL/GenBank/DDBJ databases">
        <title>The new phylogeny of genus Mycobacterium.</title>
        <authorList>
            <person name="Tortoli E."/>
            <person name="Trovato A."/>
            <person name="Cirillo D.M."/>
        </authorList>
    </citation>
    <scope>NUCLEOTIDE SEQUENCE [LARGE SCALE GENOMIC DNA]</scope>
    <source>
        <strain evidence="5 6">RW6</strain>
    </source>
</reference>
<dbReference type="Gene3D" id="3.20.20.70">
    <property type="entry name" value="Aldolase class I"/>
    <property type="match status" value="1"/>
</dbReference>
<protein>
    <submittedName>
        <fullName evidence="5">3-keto-5-aminohexanoate cleavage protein</fullName>
    </submittedName>
</protein>